<dbReference type="EMBL" id="LJKE01000100">
    <property type="protein sequence ID" value="KZD56094.1"/>
    <property type="molecule type" value="Genomic_DNA"/>
</dbReference>
<dbReference type="PANTHER" id="PTHR43434:SF1">
    <property type="entry name" value="PHOSPHOGLYCOLATE PHOSPHATASE"/>
    <property type="match status" value="1"/>
</dbReference>
<evidence type="ECO:0000256" key="2">
    <source>
        <dbReference type="ARBA" id="ARBA00022842"/>
    </source>
</evidence>
<dbReference type="AlphaFoldDB" id="A0A164LGE1"/>
<dbReference type="InterPro" id="IPR006439">
    <property type="entry name" value="HAD-SF_hydro_IA"/>
</dbReference>
<dbReference type="Gene3D" id="3.40.50.1000">
    <property type="entry name" value="HAD superfamily/HAD-like"/>
    <property type="match status" value="1"/>
</dbReference>
<accession>A0A164LGE1</accession>
<dbReference type="SFLD" id="SFLDG01129">
    <property type="entry name" value="C1.5:_HAD__Beta-PGM__Phosphata"/>
    <property type="match status" value="1"/>
</dbReference>
<dbReference type="GO" id="GO:0005829">
    <property type="term" value="C:cytosol"/>
    <property type="evidence" value="ECO:0007669"/>
    <property type="project" value="TreeGrafter"/>
</dbReference>
<keyword evidence="1 3" id="KW-0378">Hydrolase</keyword>
<protein>
    <submittedName>
        <fullName evidence="3">Haloacid dehalogenase/epoxide hydrolase family protein</fullName>
    </submittedName>
</protein>
<dbReference type="RefSeq" id="WP_063262712.1">
    <property type="nucleotide sequence ID" value="NZ_LJKE01000100.1"/>
</dbReference>
<dbReference type="InterPro" id="IPR041492">
    <property type="entry name" value="HAD_2"/>
</dbReference>
<organism evidence="3 4">
    <name type="scientific">Bacillus cereus</name>
    <dbReference type="NCBI Taxonomy" id="1396"/>
    <lineage>
        <taxon>Bacteria</taxon>
        <taxon>Bacillati</taxon>
        <taxon>Bacillota</taxon>
        <taxon>Bacilli</taxon>
        <taxon>Bacillales</taxon>
        <taxon>Bacillaceae</taxon>
        <taxon>Bacillus</taxon>
        <taxon>Bacillus cereus group</taxon>
    </lineage>
</organism>
<evidence type="ECO:0000313" key="3">
    <source>
        <dbReference type="EMBL" id="KZD56094.1"/>
    </source>
</evidence>
<evidence type="ECO:0000256" key="1">
    <source>
        <dbReference type="ARBA" id="ARBA00022801"/>
    </source>
</evidence>
<gene>
    <name evidence="3" type="ORF">B4088_5163</name>
</gene>
<dbReference type="GO" id="GO:0006281">
    <property type="term" value="P:DNA repair"/>
    <property type="evidence" value="ECO:0007669"/>
    <property type="project" value="TreeGrafter"/>
</dbReference>
<proteinExistence type="predicted"/>
<comment type="caution">
    <text evidence="3">The sequence shown here is derived from an EMBL/GenBank/DDBJ whole genome shotgun (WGS) entry which is preliminary data.</text>
</comment>
<dbReference type="GO" id="GO:0008967">
    <property type="term" value="F:phosphoglycolate phosphatase activity"/>
    <property type="evidence" value="ECO:0007669"/>
    <property type="project" value="TreeGrafter"/>
</dbReference>
<name>A0A164LGE1_BACCE</name>
<dbReference type="PRINTS" id="PR00413">
    <property type="entry name" value="HADHALOGNASE"/>
</dbReference>
<dbReference type="SMR" id="A0A164LGE1"/>
<dbReference type="SFLD" id="SFLDS00003">
    <property type="entry name" value="Haloacid_Dehalogenase"/>
    <property type="match status" value="1"/>
</dbReference>
<dbReference type="Gene3D" id="1.10.150.240">
    <property type="entry name" value="Putative phosphatase, domain 2"/>
    <property type="match status" value="1"/>
</dbReference>
<dbReference type="InterPro" id="IPR050155">
    <property type="entry name" value="HAD-like_hydrolase_sf"/>
</dbReference>
<dbReference type="SUPFAM" id="SSF56784">
    <property type="entry name" value="HAD-like"/>
    <property type="match status" value="1"/>
</dbReference>
<evidence type="ECO:0000313" key="4">
    <source>
        <dbReference type="Proteomes" id="UP000076482"/>
    </source>
</evidence>
<keyword evidence="2" id="KW-0460">Magnesium</keyword>
<dbReference type="InterPro" id="IPR023198">
    <property type="entry name" value="PGP-like_dom2"/>
</dbReference>
<dbReference type="Pfam" id="PF13419">
    <property type="entry name" value="HAD_2"/>
    <property type="match status" value="1"/>
</dbReference>
<dbReference type="InterPro" id="IPR023214">
    <property type="entry name" value="HAD_sf"/>
</dbReference>
<dbReference type="PATRIC" id="fig|1396.535.peg.6265"/>
<sequence length="251" mass="28206">MEKVKAILFDKDGTLMDFHSIWIKVAEELVAECINLYQLPKSMQPTLLKEIGVDGVFVNPRSAIAAGTSLDVAKGLCKYITSSKEEEMHEWVSEKLFSLMYEHRSYMRMTADLPRILQSLKDRGFILGVVTADDFAPTELFLKQYQLESYFDYVVASDTFPAQKPDKRIVESFCEMFHLEACEVAVVGDTPTDLHLAKNGGDCYAIGVLSGTGDRQTLEPLADLVVQSVEDFISHSGEFIWEQGKSNVQEK</sequence>
<dbReference type="NCBIfam" id="TIGR01549">
    <property type="entry name" value="HAD-SF-IA-v1"/>
    <property type="match status" value="1"/>
</dbReference>
<dbReference type="PANTHER" id="PTHR43434">
    <property type="entry name" value="PHOSPHOGLYCOLATE PHOSPHATASE"/>
    <property type="match status" value="1"/>
</dbReference>
<dbReference type="InterPro" id="IPR036412">
    <property type="entry name" value="HAD-like_sf"/>
</dbReference>
<dbReference type="Proteomes" id="UP000076482">
    <property type="component" value="Unassembled WGS sequence"/>
</dbReference>
<reference evidence="3 4" key="1">
    <citation type="submission" date="2015-09" db="EMBL/GenBank/DDBJ databases">
        <title>Bacillus cereus food isolates.</title>
        <authorList>
            <person name="Boekhorst J."/>
        </authorList>
    </citation>
    <scope>NUCLEOTIDE SEQUENCE [LARGE SCALE GENOMIC DNA]</scope>
    <source>
        <strain evidence="3 4">B4088</strain>
    </source>
</reference>